<dbReference type="InterPro" id="IPR038157">
    <property type="entry name" value="FeoA_core_dom"/>
</dbReference>
<evidence type="ECO:0000256" key="8">
    <source>
        <dbReference type="ARBA" id="ARBA00023125"/>
    </source>
</evidence>
<comment type="caution">
    <text evidence="14">The sequence shown here is derived from an EMBL/GenBank/DDBJ whole genome shotgun (WGS) entry which is preliminary data.</text>
</comment>
<dbReference type="PANTHER" id="PTHR33238">
    <property type="entry name" value="IRON (METAL) DEPENDENT REPRESSOR, DTXR FAMILY"/>
    <property type="match status" value="1"/>
</dbReference>
<evidence type="ECO:0000256" key="2">
    <source>
        <dbReference type="ARBA" id="ARBA00007871"/>
    </source>
</evidence>
<dbReference type="Pfam" id="PF01325">
    <property type="entry name" value="Fe_dep_repress"/>
    <property type="match status" value="1"/>
</dbReference>
<evidence type="ECO:0000259" key="13">
    <source>
        <dbReference type="PROSITE" id="PS50944"/>
    </source>
</evidence>
<keyword evidence="11" id="KW-0464">Manganese</keyword>
<evidence type="ECO:0000313" key="14">
    <source>
        <dbReference type="EMBL" id="MFC6315795.1"/>
    </source>
</evidence>
<evidence type="ECO:0000256" key="6">
    <source>
        <dbReference type="ARBA" id="ARBA00023004"/>
    </source>
</evidence>
<evidence type="ECO:0000256" key="4">
    <source>
        <dbReference type="ARBA" id="ARBA00022490"/>
    </source>
</evidence>
<dbReference type="Gene3D" id="1.10.10.10">
    <property type="entry name" value="Winged helix-like DNA-binding domain superfamily/Winged helix DNA-binding domain"/>
    <property type="match status" value="1"/>
</dbReference>
<dbReference type="InterPro" id="IPR022687">
    <property type="entry name" value="HTH_DTXR"/>
</dbReference>
<dbReference type="InterPro" id="IPR050536">
    <property type="entry name" value="DtxR_MntR_Metal-Reg"/>
</dbReference>
<dbReference type="InterPro" id="IPR001367">
    <property type="entry name" value="Fe_dep_repressor"/>
</dbReference>
<dbReference type="Proteomes" id="UP001596310">
    <property type="component" value="Unassembled WGS sequence"/>
</dbReference>
<keyword evidence="9" id="KW-0010">Activator</keyword>
<evidence type="ECO:0000256" key="7">
    <source>
        <dbReference type="ARBA" id="ARBA00023015"/>
    </source>
</evidence>
<dbReference type="PROSITE" id="PS50944">
    <property type="entry name" value="HTH_DTXR"/>
    <property type="match status" value="1"/>
</dbReference>
<feature type="domain" description="HTH dtxR-type" evidence="13">
    <location>
        <begin position="1"/>
        <end position="62"/>
    </location>
</feature>
<keyword evidence="7" id="KW-0805">Transcription regulation</keyword>
<protein>
    <recommendedName>
        <fullName evidence="12">Manganese transport regulator</fullName>
    </recommendedName>
</protein>
<dbReference type="RefSeq" id="WP_125601903.1">
    <property type="nucleotide sequence ID" value="NZ_JBHSSM010000021.1"/>
</dbReference>
<evidence type="ECO:0000313" key="15">
    <source>
        <dbReference type="Proteomes" id="UP001596310"/>
    </source>
</evidence>
<sequence>MSPSQENYLKAIYELNHDQRKITNKNIADILQVSAPSVTEMLTSLSKEKLVSHTPYNEISLTDKGREIATNLVRRHRIWEVFLHDKLDYNIGEVHEAADVLEHATDGMLIQRLNEYLDAPERCPHGGIIPGNAEETDSDDQVLVDIADGTTVQIKRVIDNHEFLAYYQNLGLPLGTEMTVLRHEPFEGPIVVRTNAGATIPVSFKSASYIFVNQISAPES</sequence>
<dbReference type="PANTHER" id="PTHR33238:SF11">
    <property type="entry name" value="TRANSCRIPTIONAL REGULATOR MNTR"/>
    <property type="match status" value="1"/>
</dbReference>
<dbReference type="SMART" id="SM00529">
    <property type="entry name" value="HTH_DTXR"/>
    <property type="match status" value="1"/>
</dbReference>
<organism evidence="14 15">
    <name type="scientific">Lapidilactobacillus achengensis</name>
    <dbReference type="NCBI Taxonomy" id="2486000"/>
    <lineage>
        <taxon>Bacteria</taxon>
        <taxon>Bacillati</taxon>
        <taxon>Bacillota</taxon>
        <taxon>Bacilli</taxon>
        <taxon>Lactobacillales</taxon>
        <taxon>Lactobacillaceae</taxon>
        <taxon>Lapidilactobacillus</taxon>
    </lineage>
</organism>
<dbReference type="EMBL" id="JBHSSM010000021">
    <property type="protein sequence ID" value="MFC6315795.1"/>
    <property type="molecule type" value="Genomic_DNA"/>
</dbReference>
<keyword evidence="6" id="KW-0408">Iron</keyword>
<dbReference type="InterPro" id="IPR022689">
    <property type="entry name" value="Iron_dep_repressor"/>
</dbReference>
<comment type="similarity">
    <text evidence="2">Belongs to the DtxR/MntR family.</text>
</comment>
<evidence type="ECO:0000256" key="11">
    <source>
        <dbReference type="ARBA" id="ARBA00023211"/>
    </source>
</evidence>
<gene>
    <name evidence="14" type="ORF">ACFQHW_09505</name>
</gene>
<dbReference type="SUPFAM" id="SSF46785">
    <property type="entry name" value="Winged helix' DNA-binding domain"/>
    <property type="match status" value="1"/>
</dbReference>
<evidence type="ECO:0000256" key="9">
    <source>
        <dbReference type="ARBA" id="ARBA00023159"/>
    </source>
</evidence>
<name>A0ABW1URW0_9LACO</name>
<evidence type="ECO:0000256" key="12">
    <source>
        <dbReference type="ARBA" id="ARBA00032593"/>
    </source>
</evidence>
<evidence type="ECO:0000256" key="3">
    <source>
        <dbReference type="ARBA" id="ARBA00011738"/>
    </source>
</evidence>
<keyword evidence="10" id="KW-0804">Transcription</keyword>
<dbReference type="Pfam" id="PF02742">
    <property type="entry name" value="Fe_dep_repr_C"/>
    <property type="match status" value="1"/>
</dbReference>
<proteinExistence type="inferred from homology"/>
<keyword evidence="8" id="KW-0238">DNA-binding</keyword>
<dbReference type="InterPro" id="IPR036421">
    <property type="entry name" value="Fe_dep_repressor_sf"/>
</dbReference>
<dbReference type="Gene3D" id="2.30.30.90">
    <property type="match status" value="1"/>
</dbReference>
<accession>A0ABW1URW0</accession>
<keyword evidence="4" id="KW-0963">Cytoplasm</keyword>
<evidence type="ECO:0000256" key="1">
    <source>
        <dbReference type="ARBA" id="ARBA00004496"/>
    </source>
</evidence>
<dbReference type="SMART" id="SM00899">
    <property type="entry name" value="FeoA"/>
    <property type="match status" value="1"/>
</dbReference>
<dbReference type="Pfam" id="PF04023">
    <property type="entry name" value="FeoA"/>
    <property type="match status" value="1"/>
</dbReference>
<dbReference type="InterPro" id="IPR036388">
    <property type="entry name" value="WH-like_DNA-bd_sf"/>
</dbReference>
<keyword evidence="15" id="KW-1185">Reference proteome</keyword>
<dbReference type="SUPFAM" id="SSF50037">
    <property type="entry name" value="C-terminal domain of transcriptional repressors"/>
    <property type="match status" value="1"/>
</dbReference>
<dbReference type="SUPFAM" id="SSF47979">
    <property type="entry name" value="Iron-dependent repressor protein, dimerization domain"/>
    <property type="match status" value="1"/>
</dbReference>
<evidence type="ECO:0000256" key="10">
    <source>
        <dbReference type="ARBA" id="ARBA00023163"/>
    </source>
</evidence>
<reference evidence="15" key="1">
    <citation type="journal article" date="2019" name="Int. J. Syst. Evol. Microbiol.">
        <title>The Global Catalogue of Microorganisms (GCM) 10K type strain sequencing project: providing services to taxonomists for standard genome sequencing and annotation.</title>
        <authorList>
            <consortium name="The Broad Institute Genomics Platform"/>
            <consortium name="The Broad Institute Genome Sequencing Center for Infectious Disease"/>
            <person name="Wu L."/>
            <person name="Ma J."/>
        </authorList>
    </citation>
    <scope>NUCLEOTIDE SEQUENCE [LARGE SCALE GENOMIC DNA]</scope>
    <source>
        <strain evidence="15">CCM 8897</strain>
    </source>
</reference>
<dbReference type="InterPro" id="IPR008988">
    <property type="entry name" value="Transcriptional_repressor_C"/>
</dbReference>
<dbReference type="InterPro" id="IPR007167">
    <property type="entry name" value="Fe-transptr_FeoA-like"/>
</dbReference>
<dbReference type="InterPro" id="IPR036390">
    <property type="entry name" value="WH_DNA-bd_sf"/>
</dbReference>
<keyword evidence="5" id="KW-0678">Repressor</keyword>
<evidence type="ECO:0000256" key="5">
    <source>
        <dbReference type="ARBA" id="ARBA00022491"/>
    </source>
</evidence>
<dbReference type="Gene3D" id="1.10.60.10">
    <property type="entry name" value="Iron dependent repressor, metal binding and dimerisation domain"/>
    <property type="match status" value="1"/>
</dbReference>
<comment type="subcellular location">
    <subcellularLocation>
        <location evidence="1">Cytoplasm</location>
    </subcellularLocation>
</comment>
<comment type="subunit">
    <text evidence="3">Homodimer.</text>
</comment>